<feature type="transmembrane region" description="Helical" evidence="7">
    <location>
        <begin position="186"/>
        <end position="209"/>
    </location>
</feature>
<evidence type="ECO:0000256" key="7">
    <source>
        <dbReference type="SAM" id="Phobius"/>
    </source>
</evidence>
<evidence type="ECO:0000256" key="5">
    <source>
        <dbReference type="ARBA" id="ARBA00023136"/>
    </source>
</evidence>
<dbReference type="GO" id="GO:0016020">
    <property type="term" value="C:membrane"/>
    <property type="evidence" value="ECO:0007669"/>
    <property type="project" value="UniProtKB-SubCell"/>
</dbReference>
<feature type="transmembrane region" description="Helical" evidence="7">
    <location>
        <begin position="135"/>
        <end position="165"/>
    </location>
</feature>
<dbReference type="AlphaFoldDB" id="A0AAF5DMU4"/>
<comment type="similarity">
    <text evidence="2">Belongs to the Orai family.</text>
</comment>
<name>A0AAF5DMU4_STRER</name>
<evidence type="ECO:0000256" key="3">
    <source>
        <dbReference type="ARBA" id="ARBA00022692"/>
    </source>
</evidence>
<proteinExistence type="inferred from homology"/>
<evidence type="ECO:0000256" key="2">
    <source>
        <dbReference type="ARBA" id="ARBA00008062"/>
    </source>
</evidence>
<comment type="subcellular location">
    <subcellularLocation>
        <location evidence="1">Membrane</location>
        <topology evidence="1">Multi-pass membrane protein</topology>
    </subcellularLocation>
</comment>
<dbReference type="InterPro" id="IPR012446">
    <property type="entry name" value="CRAC_channel"/>
</dbReference>
<evidence type="ECO:0000256" key="1">
    <source>
        <dbReference type="ARBA" id="ARBA00004141"/>
    </source>
</evidence>
<dbReference type="Gene3D" id="1.20.140.140">
    <property type="entry name" value="Calcium release-activated calcium channel protein Orai"/>
    <property type="match status" value="1"/>
</dbReference>
<keyword evidence="3 7" id="KW-0812">Transmembrane</keyword>
<feature type="region of interest" description="Disordered" evidence="6">
    <location>
        <begin position="1"/>
        <end position="22"/>
    </location>
</feature>
<evidence type="ECO:0000313" key="9">
    <source>
        <dbReference type="WBParaSite" id="TCONS_00015340.p1"/>
    </source>
</evidence>
<keyword evidence="4 7" id="KW-1133">Transmembrane helix</keyword>
<dbReference type="PANTHER" id="PTHR31501:SF7">
    <property type="entry name" value="CALCIUM RELEASE-ACTIVATED CALCIUM CHANNEL PROTEIN 1"/>
    <property type="match status" value="1"/>
</dbReference>
<keyword evidence="5 7" id="KW-0472">Membrane</keyword>
<feature type="transmembrane region" description="Helical" evidence="7">
    <location>
        <begin position="221"/>
        <end position="242"/>
    </location>
</feature>
<sequence>LRMNENIHHINQSERIEDDRNGAENERCLSELTHTTPMSTPSGSINAKKKSIQIYPETMLAVSKTVVYPNTDTITVPNIIKNDKNLTSRELNGQERFQYSLNKQQIKASSRVSALLTGFAMVALIEFQFEPTTPHFLLILLSIVTILVISVHLLALMISTCLLPYIESSGCCEDSPHKRLSFYINLAWIFSTCLGLVLFIILVAIIAFIKFENVDYLPAAYVAGGILIPVFISFILISCLINKDRTNHSIHRAELKMASFKNKYENSMDLESKFNHYEKDYIDDSLNDVQDKTEYGLLYHNTQYPFTIICKINL</sequence>
<protein>
    <submittedName>
        <fullName evidence="9">Calcium release-activated calcium channel protein 1</fullName>
    </submittedName>
</protein>
<dbReference type="Pfam" id="PF07856">
    <property type="entry name" value="Orai-1"/>
    <property type="match status" value="1"/>
</dbReference>
<reference evidence="9" key="1">
    <citation type="submission" date="2024-02" db="UniProtKB">
        <authorList>
            <consortium name="WormBaseParasite"/>
        </authorList>
    </citation>
    <scope>IDENTIFICATION</scope>
</reference>
<dbReference type="GO" id="GO:0015279">
    <property type="term" value="F:store-operated calcium channel activity"/>
    <property type="evidence" value="ECO:0007669"/>
    <property type="project" value="TreeGrafter"/>
</dbReference>
<accession>A0AAF5DMU4</accession>
<dbReference type="Proteomes" id="UP000035681">
    <property type="component" value="Unplaced"/>
</dbReference>
<organism evidence="8 9">
    <name type="scientific">Strongyloides stercoralis</name>
    <name type="common">Threadworm</name>
    <dbReference type="NCBI Taxonomy" id="6248"/>
    <lineage>
        <taxon>Eukaryota</taxon>
        <taxon>Metazoa</taxon>
        <taxon>Ecdysozoa</taxon>
        <taxon>Nematoda</taxon>
        <taxon>Chromadorea</taxon>
        <taxon>Rhabditida</taxon>
        <taxon>Tylenchina</taxon>
        <taxon>Panagrolaimomorpha</taxon>
        <taxon>Strongyloidoidea</taxon>
        <taxon>Strongyloididae</taxon>
        <taxon>Strongyloides</taxon>
    </lineage>
</organism>
<dbReference type="GO" id="GO:0002115">
    <property type="term" value="P:store-operated calcium entry"/>
    <property type="evidence" value="ECO:0007669"/>
    <property type="project" value="TreeGrafter"/>
</dbReference>
<evidence type="ECO:0000256" key="6">
    <source>
        <dbReference type="SAM" id="MobiDB-lite"/>
    </source>
</evidence>
<evidence type="ECO:0000256" key="4">
    <source>
        <dbReference type="ARBA" id="ARBA00022989"/>
    </source>
</evidence>
<evidence type="ECO:0000313" key="8">
    <source>
        <dbReference type="Proteomes" id="UP000035681"/>
    </source>
</evidence>
<dbReference type="PANTHER" id="PTHR31501">
    <property type="entry name" value="CALCIUM RELEASE-ACTIVATED CALCIUM CHANNEL PROTEIN 1"/>
    <property type="match status" value="1"/>
</dbReference>
<dbReference type="WBParaSite" id="TCONS_00015340.p1">
    <property type="protein sequence ID" value="TCONS_00015340.p1"/>
    <property type="gene ID" value="XLOC_009550"/>
</dbReference>
<dbReference type="InterPro" id="IPR038350">
    <property type="entry name" value="Orai_sf"/>
</dbReference>
<keyword evidence="8" id="KW-1185">Reference proteome</keyword>
<feature type="transmembrane region" description="Helical" evidence="7">
    <location>
        <begin position="112"/>
        <end position="129"/>
    </location>
</feature>